<dbReference type="EMBL" id="JARQZJ010000126">
    <property type="protein sequence ID" value="KAK9890760.1"/>
    <property type="molecule type" value="Genomic_DNA"/>
</dbReference>
<reference evidence="2 3" key="1">
    <citation type="submission" date="2023-03" db="EMBL/GenBank/DDBJ databases">
        <title>Genome insight into feeding habits of ladybird beetles.</title>
        <authorList>
            <person name="Li H.-S."/>
            <person name="Huang Y.-H."/>
            <person name="Pang H."/>
        </authorList>
    </citation>
    <scope>NUCLEOTIDE SEQUENCE [LARGE SCALE GENOMIC DNA]</scope>
    <source>
        <strain evidence="2">SYSU_2023b</strain>
        <tissue evidence="2">Whole body</tissue>
    </source>
</reference>
<accession>A0AAW1VAX2</accession>
<feature type="signal peptide" evidence="1">
    <location>
        <begin position="1"/>
        <end position="16"/>
    </location>
</feature>
<gene>
    <name evidence="2" type="ORF">WA026_012107</name>
</gene>
<proteinExistence type="predicted"/>
<dbReference type="AlphaFoldDB" id="A0AAW1VAX2"/>
<comment type="caution">
    <text evidence="2">The sequence shown here is derived from an EMBL/GenBank/DDBJ whole genome shotgun (WGS) entry which is preliminary data.</text>
</comment>
<organism evidence="2 3">
    <name type="scientific">Henosepilachna vigintioctopunctata</name>
    <dbReference type="NCBI Taxonomy" id="420089"/>
    <lineage>
        <taxon>Eukaryota</taxon>
        <taxon>Metazoa</taxon>
        <taxon>Ecdysozoa</taxon>
        <taxon>Arthropoda</taxon>
        <taxon>Hexapoda</taxon>
        <taxon>Insecta</taxon>
        <taxon>Pterygota</taxon>
        <taxon>Neoptera</taxon>
        <taxon>Endopterygota</taxon>
        <taxon>Coleoptera</taxon>
        <taxon>Polyphaga</taxon>
        <taxon>Cucujiformia</taxon>
        <taxon>Coccinelloidea</taxon>
        <taxon>Coccinellidae</taxon>
        <taxon>Epilachninae</taxon>
        <taxon>Epilachnini</taxon>
        <taxon>Henosepilachna</taxon>
    </lineage>
</organism>
<sequence length="420" mass="51025">MKCLILSFAFLAIASASVLDFNRYGWMNKHEVGSTYGQRYTGVYGEYPTWNQFWTKNFWQQKYGKGVFDKQEVYGDKAVFDRDVAYGHQAFYGQNVHEILSDIFFRIFNRQVLMNLYSEYQQNWNQNVWEEILNHEEIFDKEVLIQLIRQPFLRNILVQEGIFNKYVLQQILSYYNVHQTYDQVLFEKLFNKVALKNWLYKLGFHDKYFVYQFFNRATYGSRFNSVEHGQEYLIQVLRNPELRTFLIEQGVFNEYIVKQFLHHLESQGVYDEHLLGQLINKQILRNFFVQHGFDYHFLNQVFADEIYGLNVYLKMHFFHQVPEFYYKQGLDMTYYPEHVFEPVQQYPYGEKSVEIDVQKAIVKPVNKFGRDAFFQTERYQQSPFFWNRFATYKMNYFPRFAFDKQEQTFTGVFDRFQGRQ</sequence>
<evidence type="ECO:0000313" key="3">
    <source>
        <dbReference type="Proteomes" id="UP001431783"/>
    </source>
</evidence>
<evidence type="ECO:0000313" key="2">
    <source>
        <dbReference type="EMBL" id="KAK9890760.1"/>
    </source>
</evidence>
<keyword evidence="1" id="KW-0732">Signal</keyword>
<dbReference type="Proteomes" id="UP001431783">
    <property type="component" value="Unassembled WGS sequence"/>
</dbReference>
<keyword evidence="3" id="KW-1185">Reference proteome</keyword>
<evidence type="ECO:0000256" key="1">
    <source>
        <dbReference type="SAM" id="SignalP"/>
    </source>
</evidence>
<protein>
    <submittedName>
        <fullName evidence="2">Uncharacterized protein</fullName>
    </submittedName>
</protein>
<feature type="chain" id="PRO_5043463818" evidence="1">
    <location>
        <begin position="17"/>
        <end position="420"/>
    </location>
</feature>
<name>A0AAW1VAX2_9CUCU</name>